<sequence length="125" mass="12885">MSTPLGISASNVESTIGDASGIYNNPAFAVTDAGQTLDISTLTLNNSSSLTRHISLINIGANPVRVAFGSDGTAITFVDLPGNSWNAELSDSAGLFSQLSIDGNTNKIGFRCSAALTTTVYILLT</sequence>
<name>A0A0F9W4I3_9ZZZZ</name>
<evidence type="ECO:0000313" key="1">
    <source>
        <dbReference type="EMBL" id="KKN72948.1"/>
    </source>
</evidence>
<comment type="caution">
    <text evidence="1">The sequence shown here is derived from an EMBL/GenBank/DDBJ whole genome shotgun (WGS) entry which is preliminary data.</text>
</comment>
<gene>
    <name evidence="1" type="ORF">LCGC14_0405020</name>
</gene>
<organism evidence="1">
    <name type="scientific">marine sediment metagenome</name>
    <dbReference type="NCBI Taxonomy" id="412755"/>
    <lineage>
        <taxon>unclassified sequences</taxon>
        <taxon>metagenomes</taxon>
        <taxon>ecological metagenomes</taxon>
    </lineage>
</organism>
<reference evidence="1" key="1">
    <citation type="journal article" date="2015" name="Nature">
        <title>Complex archaea that bridge the gap between prokaryotes and eukaryotes.</title>
        <authorList>
            <person name="Spang A."/>
            <person name="Saw J.H."/>
            <person name="Jorgensen S.L."/>
            <person name="Zaremba-Niedzwiedzka K."/>
            <person name="Martijn J."/>
            <person name="Lind A.E."/>
            <person name="van Eijk R."/>
            <person name="Schleper C."/>
            <person name="Guy L."/>
            <person name="Ettema T.J."/>
        </authorList>
    </citation>
    <scope>NUCLEOTIDE SEQUENCE</scope>
</reference>
<dbReference type="EMBL" id="LAZR01000352">
    <property type="protein sequence ID" value="KKN72948.1"/>
    <property type="molecule type" value="Genomic_DNA"/>
</dbReference>
<dbReference type="AlphaFoldDB" id="A0A0F9W4I3"/>
<proteinExistence type="predicted"/>
<accession>A0A0F9W4I3</accession>
<protein>
    <submittedName>
        <fullName evidence="1">Uncharacterized protein</fullName>
    </submittedName>
</protein>